<evidence type="ECO:0000256" key="1">
    <source>
        <dbReference type="ARBA" id="ARBA00004496"/>
    </source>
</evidence>
<dbReference type="InterPro" id="IPR001247">
    <property type="entry name" value="ExoRNase_PH_dom1"/>
</dbReference>
<dbReference type="SUPFAM" id="SSF54211">
    <property type="entry name" value="Ribosomal protein S5 domain 2-like"/>
    <property type="match status" value="1"/>
</dbReference>
<evidence type="ECO:0000256" key="4">
    <source>
        <dbReference type="ARBA" id="ARBA00022490"/>
    </source>
</evidence>
<evidence type="ECO:0000259" key="8">
    <source>
        <dbReference type="Pfam" id="PF03725"/>
    </source>
</evidence>
<dbReference type="GO" id="GO:0034473">
    <property type="term" value="P:U1 snRNA 3'-end processing"/>
    <property type="evidence" value="ECO:0007669"/>
    <property type="project" value="TreeGrafter"/>
</dbReference>
<feature type="domain" description="Exoribonuclease phosphorolytic" evidence="7">
    <location>
        <begin position="233"/>
        <end position="315"/>
    </location>
</feature>
<dbReference type="GO" id="GO:0034475">
    <property type="term" value="P:U4 snRNA 3'-end processing"/>
    <property type="evidence" value="ECO:0007669"/>
    <property type="project" value="TreeGrafter"/>
</dbReference>
<dbReference type="GO" id="GO:0000467">
    <property type="term" value="P:exonucleolytic trimming to generate mature 3'-end of 5.8S rRNA from tricistronic rRNA transcript (SSU-rRNA, 5.8S rRNA, LSU-rRNA)"/>
    <property type="evidence" value="ECO:0007669"/>
    <property type="project" value="TreeGrafter"/>
</dbReference>
<dbReference type="InterPro" id="IPR015847">
    <property type="entry name" value="ExoRNase_PH_dom2"/>
</dbReference>
<dbReference type="GO" id="GO:0000177">
    <property type="term" value="C:cytoplasmic exosome (RNase complex)"/>
    <property type="evidence" value="ECO:0007669"/>
    <property type="project" value="TreeGrafter"/>
</dbReference>
<dbReference type="Gene3D" id="3.30.230.70">
    <property type="entry name" value="GHMP Kinase, N-terminal domain"/>
    <property type="match status" value="1"/>
</dbReference>
<reference evidence="9 10" key="1">
    <citation type="journal article" date="2019" name="Philos. Trans. R. Soc. Lond., B, Biol. Sci.">
        <title>Ant behaviour and brain gene expression of defending hosts depend on the ecological success of the intruding social parasite.</title>
        <authorList>
            <person name="Kaur R."/>
            <person name="Stoldt M."/>
            <person name="Jongepier E."/>
            <person name="Feldmeyer B."/>
            <person name="Menzel F."/>
            <person name="Bornberg-Bauer E."/>
            <person name="Foitzik S."/>
        </authorList>
    </citation>
    <scope>NUCLEOTIDE SEQUENCE [LARGE SCALE GENOMIC DNA]</scope>
    <source>
        <tissue evidence="9">Whole body</tissue>
    </source>
</reference>
<dbReference type="InterPro" id="IPR027408">
    <property type="entry name" value="PNPase/RNase_PH_dom_sf"/>
</dbReference>
<dbReference type="STRING" id="300112.A0A4S2KPM2"/>
<dbReference type="GO" id="GO:0016075">
    <property type="term" value="P:rRNA catabolic process"/>
    <property type="evidence" value="ECO:0007669"/>
    <property type="project" value="TreeGrafter"/>
</dbReference>
<feature type="domain" description="Exoribonuclease phosphorolytic" evidence="8">
    <location>
        <begin position="346"/>
        <end position="410"/>
    </location>
</feature>
<dbReference type="InterPro" id="IPR020568">
    <property type="entry name" value="Ribosomal_Su5_D2-typ_SF"/>
</dbReference>
<dbReference type="GO" id="GO:0006120">
    <property type="term" value="P:mitochondrial electron transport, NADH to ubiquinone"/>
    <property type="evidence" value="ECO:0007669"/>
    <property type="project" value="InterPro"/>
</dbReference>
<dbReference type="InterPro" id="IPR036345">
    <property type="entry name" value="ExoRNase_PH_dom2_sf"/>
</dbReference>
<keyword evidence="4" id="KW-0963">Cytoplasm</keyword>
<evidence type="ECO:0000313" key="10">
    <source>
        <dbReference type="Proteomes" id="UP000310200"/>
    </source>
</evidence>
<dbReference type="Pfam" id="PF01138">
    <property type="entry name" value="RNase_PH"/>
    <property type="match status" value="1"/>
</dbReference>
<dbReference type="GO" id="GO:0000176">
    <property type="term" value="C:nuclear exosome (RNase complex)"/>
    <property type="evidence" value="ECO:0007669"/>
    <property type="project" value="TreeGrafter"/>
</dbReference>
<dbReference type="SUPFAM" id="SSF55666">
    <property type="entry name" value="Ribonuclease PH domain 2-like"/>
    <property type="match status" value="1"/>
</dbReference>
<evidence type="ECO:0000256" key="5">
    <source>
        <dbReference type="ARBA" id="ARBA00022835"/>
    </source>
</evidence>
<dbReference type="EMBL" id="QBLH01002061">
    <property type="protein sequence ID" value="TGZ49969.1"/>
    <property type="molecule type" value="Genomic_DNA"/>
</dbReference>
<dbReference type="GO" id="GO:0034476">
    <property type="term" value="P:U5 snRNA 3'-end processing"/>
    <property type="evidence" value="ECO:0007669"/>
    <property type="project" value="TreeGrafter"/>
</dbReference>
<dbReference type="GO" id="GO:0005739">
    <property type="term" value="C:mitochondrion"/>
    <property type="evidence" value="ECO:0007669"/>
    <property type="project" value="GOC"/>
</dbReference>
<dbReference type="Proteomes" id="UP000310200">
    <property type="component" value="Unassembled WGS sequence"/>
</dbReference>
<gene>
    <name evidence="9" type="ORF">DBV15_07460</name>
</gene>
<evidence type="ECO:0000256" key="3">
    <source>
        <dbReference type="ARBA" id="ARBA00006678"/>
    </source>
</evidence>
<keyword evidence="9" id="KW-0269">Exonuclease</keyword>
<dbReference type="Pfam" id="PF03725">
    <property type="entry name" value="RNase_PH_C"/>
    <property type="match status" value="1"/>
</dbReference>
<comment type="subcellular location">
    <subcellularLocation>
        <location evidence="1">Cytoplasm</location>
    </subcellularLocation>
    <subcellularLocation>
        <location evidence="2">Nucleus</location>
        <location evidence="2">Nucleolus</location>
    </subcellularLocation>
</comment>
<keyword evidence="5" id="KW-0271">Exosome</keyword>
<dbReference type="CDD" id="cd11367">
    <property type="entry name" value="RNase_PH_RRP42"/>
    <property type="match status" value="1"/>
</dbReference>
<evidence type="ECO:0000256" key="2">
    <source>
        <dbReference type="ARBA" id="ARBA00004604"/>
    </source>
</evidence>
<sequence>MARVPEIPDTKAMDGDRPMSIVRRVGRERERMLGMTDEERAWRKKWLDAQKLAPEEPVMPKGYYEQMYNPIRRFYMAPMNKVQNMLEPFIGKTSAYVLRHTLTRMAMGTFAVYCIYYHLKYNRMNWTRNGGWKITVSRQKMYPDNKDLNALYKTEGKQFYNRRYIEKVSFYEMAETPLSLGEKTFIMHGVDIDTPYAERPNEGKLDFFVDWYVCVLGSDSRLTLSDLLLIVFSSSANATPAFEGKGGDDLATEISNVLSMAYQTPDAFDLKQLCIIPHKKCWKMYVDILILQCGGNLFDAVGAAVKAALYNTEIPRVITAMLDGGEPDIQVSDDPYDCIKLDVTNYPLVVTVCKIGDNFVIDPTLEEESCSAASILMSVMPNGKVTSVVKLGYGSLLPSTLIKMLQVGKDIGLKLNETLMKGLEEENKLGQTKPIFGFLR</sequence>
<dbReference type="GO" id="GO:0005730">
    <property type="term" value="C:nucleolus"/>
    <property type="evidence" value="ECO:0007669"/>
    <property type="project" value="UniProtKB-SubCell"/>
</dbReference>
<organism evidence="9 10">
    <name type="scientific">Temnothorax longispinosus</name>
    <dbReference type="NCBI Taxonomy" id="300112"/>
    <lineage>
        <taxon>Eukaryota</taxon>
        <taxon>Metazoa</taxon>
        <taxon>Ecdysozoa</taxon>
        <taxon>Arthropoda</taxon>
        <taxon>Hexapoda</taxon>
        <taxon>Insecta</taxon>
        <taxon>Pterygota</taxon>
        <taxon>Neoptera</taxon>
        <taxon>Endopterygota</taxon>
        <taxon>Hymenoptera</taxon>
        <taxon>Apocrita</taxon>
        <taxon>Aculeata</taxon>
        <taxon>Formicoidea</taxon>
        <taxon>Formicidae</taxon>
        <taxon>Myrmicinae</taxon>
        <taxon>Temnothorax</taxon>
    </lineage>
</organism>
<dbReference type="GO" id="GO:0004527">
    <property type="term" value="F:exonuclease activity"/>
    <property type="evidence" value="ECO:0007669"/>
    <property type="project" value="UniProtKB-KW"/>
</dbReference>
<name>A0A4S2KPM2_9HYME</name>
<keyword evidence="9" id="KW-0540">Nuclease</keyword>
<accession>A0A4S2KPM2</accession>
<evidence type="ECO:0000313" key="9">
    <source>
        <dbReference type="EMBL" id="TGZ49969.1"/>
    </source>
</evidence>
<evidence type="ECO:0000259" key="7">
    <source>
        <dbReference type="Pfam" id="PF01138"/>
    </source>
</evidence>
<dbReference type="GO" id="GO:0071038">
    <property type="term" value="P:TRAMP-dependent tRNA surveillance pathway"/>
    <property type="evidence" value="ECO:0007669"/>
    <property type="project" value="TreeGrafter"/>
</dbReference>
<dbReference type="GO" id="GO:0071028">
    <property type="term" value="P:nuclear mRNA surveillance"/>
    <property type="evidence" value="ECO:0007669"/>
    <property type="project" value="TreeGrafter"/>
</dbReference>
<proteinExistence type="inferred from homology"/>
<dbReference type="InterPro" id="IPR050590">
    <property type="entry name" value="Exosome_comp_Rrp42_subfam"/>
</dbReference>
<evidence type="ECO:0000256" key="6">
    <source>
        <dbReference type="ARBA" id="ARBA00042523"/>
    </source>
</evidence>
<dbReference type="GO" id="GO:0035925">
    <property type="term" value="F:mRNA 3'-UTR AU-rich region binding"/>
    <property type="evidence" value="ECO:0007669"/>
    <property type="project" value="TreeGrafter"/>
</dbReference>
<dbReference type="AlphaFoldDB" id="A0A4S2KPM2"/>
<dbReference type="InterPro" id="IPR019174">
    <property type="entry name" value="NADH_DH_b-subcmplx_su6"/>
</dbReference>
<dbReference type="PANTHER" id="PTHR11097:SF8">
    <property type="entry name" value="EXOSOME COMPLEX COMPONENT RRP42"/>
    <property type="match status" value="1"/>
</dbReference>
<dbReference type="Pfam" id="PF09782">
    <property type="entry name" value="NDUF_B6"/>
    <property type="match status" value="1"/>
</dbReference>
<keyword evidence="9" id="KW-0378">Hydrolase</keyword>
<dbReference type="PANTHER" id="PTHR11097">
    <property type="entry name" value="EXOSOME COMPLEX EXONUCLEASE RIBOSOMAL RNA PROCESSING PROTEIN"/>
    <property type="match status" value="1"/>
</dbReference>
<dbReference type="GO" id="GO:0071035">
    <property type="term" value="P:nuclear polyadenylation-dependent rRNA catabolic process"/>
    <property type="evidence" value="ECO:0007669"/>
    <property type="project" value="TreeGrafter"/>
</dbReference>
<comment type="caution">
    <text evidence="9">The sequence shown here is derived from an EMBL/GenBank/DDBJ whole genome shotgun (WGS) entry which is preliminary data.</text>
</comment>
<keyword evidence="10" id="KW-1185">Reference proteome</keyword>
<comment type="similarity">
    <text evidence="3">Belongs to the RNase PH family.</text>
</comment>
<protein>
    <recommendedName>
        <fullName evidence="6">Ribosomal RNA-processing protein 42</fullName>
    </recommendedName>
</protein>